<sequence>MWVIRVYELPTSLTICATKYKIRSDYRAVLDICSALNDPELDDQEKTSVLMEIFYPDFSEMPTGHYQEAVKRCLWFIAGGAPETDRKKQPRLLDWEQDFQYMVAPVNRVLGTEIRATEYLHWWTFLSAYMEIGECLFSQIVRIREKKATGKRLDKADREWYQKNRHLVDFKTTYTEQESDTLKKWVV</sequence>
<evidence type="ECO:0008006" key="3">
    <source>
        <dbReference type="Google" id="ProtNLM"/>
    </source>
</evidence>
<keyword evidence="2" id="KW-1185">Reference proteome</keyword>
<evidence type="ECO:0000313" key="1">
    <source>
        <dbReference type="EMBL" id="MBC5735064.1"/>
    </source>
</evidence>
<evidence type="ECO:0000313" key="2">
    <source>
        <dbReference type="Proteomes" id="UP000661435"/>
    </source>
</evidence>
<proteinExistence type="predicted"/>
<dbReference type="InterPro" id="IPR009660">
    <property type="entry name" value="Phage_A500_Gp15"/>
</dbReference>
<dbReference type="Proteomes" id="UP000661435">
    <property type="component" value="Unassembled WGS sequence"/>
</dbReference>
<protein>
    <recommendedName>
        <fullName evidence="3">Bacteriophage Gp15 protein</fullName>
    </recommendedName>
</protein>
<dbReference type="EMBL" id="JACOPP010000035">
    <property type="protein sequence ID" value="MBC5735064.1"/>
    <property type="molecule type" value="Genomic_DNA"/>
</dbReference>
<accession>A0A8J6MBG1</accession>
<name>A0A8J6MBG1_9FIRM</name>
<dbReference type="AlphaFoldDB" id="A0A8J6MBG1"/>
<comment type="caution">
    <text evidence="1">The sequence shown here is derived from an EMBL/GenBank/DDBJ whole genome shotgun (WGS) entry which is preliminary data.</text>
</comment>
<organism evidence="1 2">
    <name type="scientific">Lawsonibacter hominis</name>
    <dbReference type="NCBI Taxonomy" id="2763053"/>
    <lineage>
        <taxon>Bacteria</taxon>
        <taxon>Bacillati</taxon>
        <taxon>Bacillota</taxon>
        <taxon>Clostridia</taxon>
        <taxon>Eubacteriales</taxon>
        <taxon>Oscillospiraceae</taxon>
        <taxon>Lawsonibacter</taxon>
    </lineage>
</organism>
<reference evidence="1" key="1">
    <citation type="submission" date="2020-08" db="EMBL/GenBank/DDBJ databases">
        <title>Genome public.</title>
        <authorList>
            <person name="Liu C."/>
            <person name="Sun Q."/>
        </authorList>
    </citation>
    <scope>NUCLEOTIDE SEQUENCE</scope>
    <source>
        <strain evidence="1">NSJ-51</strain>
    </source>
</reference>
<dbReference type="Pfam" id="PF06854">
    <property type="entry name" value="Phage_Gp15"/>
    <property type="match status" value="1"/>
</dbReference>
<dbReference type="RefSeq" id="WP_186908855.1">
    <property type="nucleotide sequence ID" value="NZ_JACOPP010000035.1"/>
</dbReference>
<gene>
    <name evidence="1" type="ORF">H8S57_15210</name>
</gene>